<dbReference type="PANTHER" id="PTHR11104:SF0">
    <property type="entry name" value="SPBETA PROPHAGE-DERIVED AMINOGLYCOSIDE N(3')-ACETYLTRANSFERASE-LIKE PROTEIN YOKD"/>
    <property type="match status" value="1"/>
</dbReference>
<gene>
    <name evidence="4" type="ORF">ACFY8O_28410</name>
</gene>
<dbReference type="EMBL" id="JBIBEG010000009">
    <property type="protein sequence ID" value="MFF5899828.1"/>
    <property type="molecule type" value="Genomic_DNA"/>
</dbReference>
<evidence type="ECO:0000256" key="1">
    <source>
        <dbReference type="ARBA" id="ARBA00006383"/>
    </source>
</evidence>
<evidence type="ECO:0000256" key="3">
    <source>
        <dbReference type="ARBA" id="ARBA00023315"/>
    </source>
</evidence>
<dbReference type="InterPro" id="IPR028345">
    <property type="entry name" value="Antibiotic_NAT-like"/>
</dbReference>
<proteinExistence type="inferred from homology"/>
<evidence type="ECO:0000313" key="5">
    <source>
        <dbReference type="Proteomes" id="UP001602322"/>
    </source>
</evidence>
<evidence type="ECO:0000256" key="2">
    <source>
        <dbReference type="ARBA" id="ARBA00022679"/>
    </source>
</evidence>
<dbReference type="Pfam" id="PF02522">
    <property type="entry name" value="Antibiotic_NAT"/>
    <property type="match status" value="1"/>
</dbReference>
<dbReference type="InterPro" id="IPR003679">
    <property type="entry name" value="Amioglycoside_AcTrfase"/>
</dbReference>
<dbReference type="PANTHER" id="PTHR11104">
    <property type="entry name" value="AMINOGLYCOSIDE N3-ACETYLTRANSFERASE"/>
    <property type="match status" value="1"/>
</dbReference>
<dbReference type="RefSeq" id="WP_387907241.1">
    <property type="nucleotide sequence ID" value="NZ_JBIBEG010000009.1"/>
</dbReference>
<reference evidence="4 5" key="1">
    <citation type="submission" date="2024-10" db="EMBL/GenBank/DDBJ databases">
        <title>The Natural Products Discovery Center: Release of the First 8490 Sequenced Strains for Exploring Actinobacteria Biosynthetic Diversity.</title>
        <authorList>
            <person name="Kalkreuter E."/>
            <person name="Kautsar S.A."/>
            <person name="Yang D."/>
            <person name="Bader C.D."/>
            <person name="Teijaro C.N."/>
            <person name="Fluegel L."/>
            <person name="Davis C.M."/>
            <person name="Simpson J.R."/>
            <person name="Lauterbach L."/>
            <person name="Steele A.D."/>
            <person name="Gui C."/>
            <person name="Meng S."/>
            <person name="Li G."/>
            <person name="Viehrig K."/>
            <person name="Ye F."/>
            <person name="Su P."/>
            <person name="Kiefer A.F."/>
            <person name="Nichols A."/>
            <person name="Cepeda A.J."/>
            <person name="Yan W."/>
            <person name="Fan B."/>
            <person name="Jiang Y."/>
            <person name="Adhikari A."/>
            <person name="Zheng C.-J."/>
            <person name="Schuster L."/>
            <person name="Cowan T.M."/>
            <person name="Smanski M.J."/>
            <person name="Chevrette M.G."/>
            <person name="De Carvalho L.P.S."/>
            <person name="Shen B."/>
        </authorList>
    </citation>
    <scope>NUCLEOTIDE SEQUENCE [LARGE SCALE GENOMIC DNA]</scope>
    <source>
        <strain evidence="4 5">NPDC012540</strain>
    </source>
</reference>
<protein>
    <submittedName>
        <fullName evidence="4">Aminoglycoside N(3)-acetyltransferase</fullName>
    </submittedName>
</protein>
<organism evidence="4 5">
    <name type="scientific">Streptomyces argenteolus</name>
    <dbReference type="NCBI Taxonomy" id="67274"/>
    <lineage>
        <taxon>Bacteria</taxon>
        <taxon>Bacillati</taxon>
        <taxon>Actinomycetota</taxon>
        <taxon>Actinomycetes</taxon>
        <taxon>Kitasatosporales</taxon>
        <taxon>Streptomycetaceae</taxon>
        <taxon>Streptomyces</taxon>
    </lineage>
</organism>
<keyword evidence="2" id="KW-0808">Transferase</keyword>
<evidence type="ECO:0000313" key="4">
    <source>
        <dbReference type="EMBL" id="MFF5899828.1"/>
    </source>
</evidence>
<comment type="similarity">
    <text evidence="1">Belongs to the antibiotic N-acetyltransferase family.</text>
</comment>
<accession>A0ABW6XDL1</accession>
<keyword evidence="3" id="KW-0012">Acyltransferase</keyword>
<comment type="caution">
    <text evidence="4">The sequence shown here is derived from an EMBL/GenBank/DDBJ whole genome shotgun (WGS) entry which is preliminary data.</text>
</comment>
<keyword evidence="5" id="KW-1185">Reference proteome</keyword>
<dbReference type="SUPFAM" id="SSF110710">
    <property type="entry name" value="TTHA0583/YokD-like"/>
    <property type="match status" value="1"/>
</dbReference>
<name>A0ABW6XDL1_9ACTN</name>
<dbReference type="Proteomes" id="UP001602322">
    <property type="component" value="Unassembled WGS sequence"/>
</dbReference>
<sequence length="278" mass="29900">MTQPLLRRDDRTATRPDRFGERTAAQLDRLGVRRGGILLVHASMRSAGGSADAVAAALRRALGPEGTLVVPAFTPENSDTSRSYLDRVRGLNAPERAAVRAAMPPFDPATSSARSMGALAETVRLTPGALRSGHPQTSFAAIGPAAGMLLGEHRQDCHLGEASPLARLYEADAQVLLLGTGFESCTAFHLAEYRVPHPVRRPYRCVVASEGGRRWWEYEDIELDDSDFAALGADFVRRSPVGTVRTGPVVSAPSRLFGFRAAVDFAAGWFGNHRPRGA</sequence>